<dbReference type="RefSeq" id="WP_163105262.1">
    <property type="nucleotide sequence ID" value="NZ_JAAAWO010000002.1"/>
</dbReference>
<proteinExistence type="inferred from homology"/>
<keyword evidence="6" id="KW-0472">Membrane</keyword>
<dbReference type="AlphaFoldDB" id="A0A6N9TBX4"/>
<comment type="similarity">
    <text evidence="2">Belongs to the CDP-glycerol glycerophosphotransferase family.</text>
</comment>
<evidence type="ECO:0000256" key="3">
    <source>
        <dbReference type="ARBA" id="ARBA00022475"/>
    </source>
</evidence>
<dbReference type="InterPro" id="IPR043149">
    <property type="entry name" value="TagF_N"/>
</dbReference>
<dbReference type="GO" id="GO:0019350">
    <property type="term" value="P:teichoic acid biosynthetic process"/>
    <property type="evidence" value="ECO:0007669"/>
    <property type="project" value="UniProtKB-KW"/>
</dbReference>
<dbReference type="Proteomes" id="UP000471381">
    <property type="component" value="Unassembled WGS sequence"/>
</dbReference>
<evidence type="ECO:0000256" key="5">
    <source>
        <dbReference type="ARBA" id="ARBA00022944"/>
    </source>
</evidence>
<gene>
    <name evidence="7" type="ORF">GTQ48_03920</name>
</gene>
<evidence type="ECO:0000256" key="1">
    <source>
        <dbReference type="ARBA" id="ARBA00004202"/>
    </source>
</evidence>
<keyword evidence="5" id="KW-0777">Teichoic acid biosynthesis</keyword>
<dbReference type="SUPFAM" id="SSF53756">
    <property type="entry name" value="UDP-Glycosyltransferase/glycogen phosphorylase"/>
    <property type="match status" value="1"/>
</dbReference>
<dbReference type="InterPro" id="IPR043148">
    <property type="entry name" value="TagF_C"/>
</dbReference>
<dbReference type="PANTHER" id="PTHR37316:SF3">
    <property type="entry name" value="TEICHOIC ACID GLYCEROL-PHOSPHATE TRANSFERASE"/>
    <property type="match status" value="1"/>
</dbReference>
<name>A0A6N9TBX4_9ALTE</name>
<comment type="caution">
    <text evidence="7">The sequence shown here is derived from an EMBL/GenBank/DDBJ whole genome shotgun (WGS) entry which is preliminary data.</text>
</comment>
<accession>A0A6N9TBX4</accession>
<sequence length="494" mass="56458">MQNDIDKSTPLYIAPANPAGRKLAKNLQNAGYNVRGFVDNLKQGDDIASQASRLEQHAKVILHEATYTDSVAAGLLQRHFARGVLWLCHTAGDSPPPITSSTTSSENANVDVSFSRYSLPLNFRWRQVVFNTCLLLFKALRLVAPKRNYVYYAEGFFDTNVLLAYREHKRRYKKEAFLLGLDLKQHIAELESDNTQFDHLSLPVLWKLCCAKRIIVDHEYTGDTFSLLRKHIPVIQLWHGLPYKALSGNKHYPDICDEAFVSSSTWFNNEIFPKIFRAKNYLALGYPRNDAFLQSPNERDWINTEPYESLKQIEDNSGSIIVYAPTYRDWGNNEYPIDLDAINAWCRKNKRAFVLKFHPFISRLFGEAMGLEDSNSLQQLPSHPYIYMYPSGKNIYPWLAEASALVTDYSSIAYDFLLANKPIVYFQYDKADYVKLRGATLVSDDDFIAGEVVESTEEMLAVLSNAKPHSSNLKNKFGMKNLLASEQICRLVRE</sequence>
<evidence type="ECO:0000256" key="6">
    <source>
        <dbReference type="ARBA" id="ARBA00023136"/>
    </source>
</evidence>
<keyword evidence="3" id="KW-1003">Cell membrane</keyword>
<reference evidence="7 8" key="1">
    <citation type="submission" date="2020-01" db="EMBL/GenBank/DDBJ databases">
        <title>Genomes of bacteria type strains.</title>
        <authorList>
            <person name="Chen J."/>
            <person name="Zhu S."/>
            <person name="Yang J."/>
        </authorList>
    </citation>
    <scope>NUCLEOTIDE SEQUENCE [LARGE SCALE GENOMIC DNA]</scope>
    <source>
        <strain evidence="7 8">LMG 24078</strain>
    </source>
</reference>
<dbReference type="Pfam" id="PF04464">
    <property type="entry name" value="Glyphos_transf"/>
    <property type="match status" value="1"/>
</dbReference>
<dbReference type="GO" id="GO:0005886">
    <property type="term" value="C:plasma membrane"/>
    <property type="evidence" value="ECO:0007669"/>
    <property type="project" value="UniProtKB-SubCell"/>
</dbReference>
<keyword evidence="4" id="KW-0808">Transferase</keyword>
<dbReference type="GO" id="GO:0047355">
    <property type="term" value="F:CDP-glycerol glycerophosphotransferase activity"/>
    <property type="evidence" value="ECO:0007669"/>
    <property type="project" value="InterPro"/>
</dbReference>
<keyword evidence="8" id="KW-1185">Reference proteome</keyword>
<evidence type="ECO:0000256" key="4">
    <source>
        <dbReference type="ARBA" id="ARBA00022679"/>
    </source>
</evidence>
<dbReference type="PANTHER" id="PTHR37316">
    <property type="entry name" value="TEICHOIC ACID GLYCEROL-PHOSPHATE PRIMASE"/>
    <property type="match status" value="1"/>
</dbReference>
<dbReference type="EMBL" id="JAAAWO010000002">
    <property type="protein sequence ID" value="NDW14680.1"/>
    <property type="molecule type" value="Genomic_DNA"/>
</dbReference>
<evidence type="ECO:0000256" key="2">
    <source>
        <dbReference type="ARBA" id="ARBA00010488"/>
    </source>
</evidence>
<evidence type="ECO:0000313" key="8">
    <source>
        <dbReference type="Proteomes" id="UP000471381"/>
    </source>
</evidence>
<comment type="subcellular location">
    <subcellularLocation>
        <location evidence="1">Cell membrane</location>
        <topology evidence="1">Peripheral membrane protein</topology>
    </subcellularLocation>
</comment>
<evidence type="ECO:0000313" key="7">
    <source>
        <dbReference type="EMBL" id="NDW14680.1"/>
    </source>
</evidence>
<dbReference type="Gene3D" id="3.40.50.11820">
    <property type="match status" value="1"/>
</dbReference>
<dbReference type="Gene3D" id="3.40.50.12580">
    <property type="match status" value="1"/>
</dbReference>
<dbReference type="InterPro" id="IPR051612">
    <property type="entry name" value="Teichoic_Acid_Biosynth"/>
</dbReference>
<dbReference type="InterPro" id="IPR007554">
    <property type="entry name" value="Glycerophosphate_synth"/>
</dbReference>
<organism evidence="7 8">
    <name type="scientific">Alteromonas genovensis</name>
    <dbReference type="NCBI Taxonomy" id="471225"/>
    <lineage>
        <taxon>Bacteria</taxon>
        <taxon>Pseudomonadati</taxon>
        <taxon>Pseudomonadota</taxon>
        <taxon>Gammaproteobacteria</taxon>
        <taxon>Alteromonadales</taxon>
        <taxon>Alteromonadaceae</taxon>
        <taxon>Alteromonas/Salinimonas group</taxon>
        <taxon>Alteromonas</taxon>
    </lineage>
</organism>
<protein>
    <submittedName>
        <fullName evidence="7">Uncharacterized protein</fullName>
    </submittedName>
</protein>